<accession>A0AAW8Q1C9</accession>
<gene>
    <name evidence="1" type="ORF">QX249_12430</name>
</gene>
<evidence type="ECO:0000313" key="2">
    <source>
        <dbReference type="Proteomes" id="UP001253193"/>
    </source>
</evidence>
<evidence type="ECO:0008006" key="3">
    <source>
        <dbReference type="Google" id="ProtNLM"/>
    </source>
</evidence>
<evidence type="ECO:0000313" key="1">
    <source>
        <dbReference type="EMBL" id="MDS1821470.1"/>
    </source>
</evidence>
<dbReference type="Proteomes" id="UP001253193">
    <property type="component" value="Unassembled WGS sequence"/>
</dbReference>
<protein>
    <recommendedName>
        <fullName evidence="3">Phage protein</fullName>
    </recommendedName>
</protein>
<comment type="caution">
    <text evidence="1">The sequence shown here is derived from an EMBL/GenBank/DDBJ whole genome shotgun (WGS) entry which is preliminary data.</text>
</comment>
<dbReference type="RefSeq" id="WP_311020362.1">
    <property type="nucleotide sequence ID" value="NZ_JAUHGG010000003.1"/>
</dbReference>
<dbReference type="AlphaFoldDB" id="A0AAW8Q1C9"/>
<reference evidence="1" key="1">
    <citation type="submission" date="2023-06" db="EMBL/GenBank/DDBJ databases">
        <title>Genomic Diversity of Vibrio spp. and Metagenomic Analysis of Pathogens in Florida Gulf Coastal Waters Following Hurricane Ian.</title>
        <authorList>
            <person name="Brumfield K.D."/>
        </authorList>
    </citation>
    <scope>NUCLEOTIDE SEQUENCE</scope>
    <source>
        <strain evidence="1">WBS2B-138</strain>
    </source>
</reference>
<dbReference type="EMBL" id="JAUHGG010000003">
    <property type="protein sequence ID" value="MDS1821470.1"/>
    <property type="molecule type" value="Genomic_DNA"/>
</dbReference>
<name>A0AAW8Q1C9_VIBPH</name>
<organism evidence="1 2">
    <name type="scientific">Vibrio parahaemolyticus</name>
    <dbReference type="NCBI Taxonomy" id="670"/>
    <lineage>
        <taxon>Bacteria</taxon>
        <taxon>Pseudomonadati</taxon>
        <taxon>Pseudomonadota</taxon>
        <taxon>Gammaproteobacteria</taxon>
        <taxon>Vibrionales</taxon>
        <taxon>Vibrionaceae</taxon>
        <taxon>Vibrio</taxon>
    </lineage>
</organism>
<sequence length="111" mass="12606">MNKLTIKNRISPSEVIRENGFWTHPDFPDFGEVVSFESGDFKDWMDSNGIKVVVVSMEGDADAELVESWFDEGLYDCSFWNPAPPADNAFLLSIHDTEDGPYAWWAIPSEK</sequence>
<proteinExistence type="predicted"/>